<dbReference type="Gene3D" id="3.80.10.10">
    <property type="entry name" value="Ribonuclease Inhibitor"/>
    <property type="match status" value="1"/>
</dbReference>
<reference evidence="1 2" key="1">
    <citation type="journal article" date="2024" name="J Genomics">
        <title>Draft genome sequencing and assembly of Favolaschia claudopus CIRM-BRFM 2984 isolated from oak limbs.</title>
        <authorList>
            <person name="Navarro D."/>
            <person name="Drula E."/>
            <person name="Chaduli D."/>
            <person name="Cazenave R."/>
            <person name="Ahrendt S."/>
            <person name="Wang J."/>
            <person name="Lipzen A."/>
            <person name="Daum C."/>
            <person name="Barry K."/>
            <person name="Grigoriev I.V."/>
            <person name="Favel A."/>
            <person name="Rosso M.N."/>
            <person name="Martin F."/>
        </authorList>
    </citation>
    <scope>NUCLEOTIDE SEQUENCE [LARGE SCALE GENOMIC DNA]</scope>
    <source>
        <strain evidence="1 2">CIRM-BRFM 2984</strain>
    </source>
</reference>
<comment type="caution">
    <text evidence="1">The sequence shown here is derived from an EMBL/GenBank/DDBJ whole genome shotgun (WGS) entry which is preliminary data.</text>
</comment>
<accession>A0AAV9ZC22</accession>
<evidence type="ECO:0000313" key="1">
    <source>
        <dbReference type="EMBL" id="KAK6977588.1"/>
    </source>
</evidence>
<dbReference type="Proteomes" id="UP001362999">
    <property type="component" value="Unassembled WGS sequence"/>
</dbReference>
<protein>
    <recommendedName>
        <fullName evidence="3">F-box domain-containing protein</fullName>
    </recommendedName>
</protein>
<evidence type="ECO:0000313" key="2">
    <source>
        <dbReference type="Proteomes" id="UP001362999"/>
    </source>
</evidence>
<gene>
    <name evidence="1" type="ORF">R3P38DRAFT_3295170</name>
</gene>
<organism evidence="1 2">
    <name type="scientific">Favolaschia claudopus</name>
    <dbReference type="NCBI Taxonomy" id="2862362"/>
    <lineage>
        <taxon>Eukaryota</taxon>
        <taxon>Fungi</taxon>
        <taxon>Dikarya</taxon>
        <taxon>Basidiomycota</taxon>
        <taxon>Agaricomycotina</taxon>
        <taxon>Agaricomycetes</taxon>
        <taxon>Agaricomycetidae</taxon>
        <taxon>Agaricales</taxon>
        <taxon>Marasmiineae</taxon>
        <taxon>Mycenaceae</taxon>
        <taxon>Favolaschia</taxon>
    </lineage>
</organism>
<sequence>MSPESPFKSHINTNYIPTDPEISQIRGHLVPHEAELVRLDALIQDLCAQRDRVKDYVESHKALISHPRRLPQDIVEEIFLACLPTAHNAVMSVTEPPLLLGRICGRWRSIAFALPRLWASLHIPLDYVQWDEQRVAAIDEWLKRASPSPLSIYVHGRDGLTFSEDPAVVDILTRHSSYWSKLHLYKLSNEAVSSLLAEENAPALSDIKIHFRDEYEEDEESPFLASRFLLRKNQPCISVVAVDPPSFVPTTPFMWSHITDLRLERAHSESASGPWDGFFDMAEAYRLFKGCPCLRSLKLHISVEYLRVEPNVGPLMVSSLETLSIDNNSTTSAAFEHFVDNLIMPQLTKFCLVNTDRYSSWYPVEPSVLERLTERSPLISEIVLSLSSCLSTVDVLSGLKQLAHLSKISIIIWTPDGNVLNTDPGEDILFSILALDSPNPFPALKNLSLETRFIPEGTWREFLREYINNSPTLRRLHLKHWVESESPNDIPTSLDLAEFLDAGLVVSVEYEVDENSFHDQATPWGGIDLEE</sequence>
<dbReference type="EMBL" id="JAWWNJ010000167">
    <property type="protein sequence ID" value="KAK6977588.1"/>
    <property type="molecule type" value="Genomic_DNA"/>
</dbReference>
<name>A0AAV9ZC22_9AGAR</name>
<keyword evidence="2" id="KW-1185">Reference proteome</keyword>
<evidence type="ECO:0008006" key="3">
    <source>
        <dbReference type="Google" id="ProtNLM"/>
    </source>
</evidence>
<dbReference type="InterPro" id="IPR032675">
    <property type="entry name" value="LRR_dom_sf"/>
</dbReference>
<dbReference type="AlphaFoldDB" id="A0AAV9ZC22"/>
<dbReference type="SUPFAM" id="SSF52047">
    <property type="entry name" value="RNI-like"/>
    <property type="match status" value="1"/>
</dbReference>
<proteinExistence type="predicted"/>